<evidence type="ECO:0000259" key="2">
    <source>
        <dbReference type="Pfam" id="PF04435"/>
    </source>
</evidence>
<evidence type="ECO:0000256" key="1">
    <source>
        <dbReference type="SAM" id="MobiDB-lite"/>
    </source>
</evidence>
<feature type="region of interest" description="Disordered" evidence="1">
    <location>
        <begin position="488"/>
        <end position="507"/>
    </location>
</feature>
<dbReference type="Pfam" id="PF04435">
    <property type="entry name" value="SPK"/>
    <property type="match status" value="1"/>
</dbReference>
<protein>
    <recommendedName>
        <fullName evidence="2">SPK domain-containing protein</fullName>
    </recommendedName>
</protein>
<dbReference type="InterPro" id="IPR006570">
    <property type="entry name" value="SPK_dom"/>
</dbReference>
<feature type="compositionally biased region" description="Basic and acidic residues" evidence="1">
    <location>
        <begin position="488"/>
        <end position="497"/>
    </location>
</feature>
<keyword evidence="4" id="KW-1185">Reference proteome</keyword>
<dbReference type="InterPro" id="IPR053315">
    <property type="entry name" value="Peptidase_C14A"/>
</dbReference>
<feature type="compositionally biased region" description="Basic and acidic residues" evidence="1">
    <location>
        <begin position="662"/>
        <end position="682"/>
    </location>
</feature>
<sequence>MDNGEHPEFVVPVGYQLLDNQNKRHLEPSQEHAKRLKIEKSRESGLVDSPEINGVKPRNEEVEEAPEKIPEDSIEPTSRVTDESDIQNQVAEDKDHDDNQTQNLVQNNEKRVKIEDFLEEMQQEQEVIILDQKPEMPPPGTISLLKLAKQIDILAFNINLEDCFQEKALRAVRLFKAKNQAVPIHDFNQVFNVFLASLKRGTTRSSNENSMQLSRIFKHLQRNLIGPLGDVLMTEALGILDDEIQKLEGNEEKFFSAHGTPEMTIYQRYNQAFRYIAENVKKYKNPESLALWRKECENDMPDIREYLDFRRAIDRRINRIASTLYAEGYTFLEKVHLVFIFSWAVNDTFVKIVQEAKCTIKLDRANRIKYFRSEDGSVILSSDHKKEEKFFKGTLLTAKRQRSRSFARSSKEVRPSQPIDSELADDTNENDPDSEESESEDETPTNVSDSQNSEYSIIQDEPFNGRINYDELDKQELDVATYLNHERSFGRKPEKRPQNSWSSRNAKKVKTEEWDEELFTASDAPEALNNPEDAKINVLLLANNIGIIALYCDLEDVQKKAPQAIEMIKMEEREMTLNVADFNSFIDSMLKSIKRSKIRHSRQNEKFLPLKTIYRHIKLSLILPFGPEVTGEALKIVDKEIEELGERRPYKSEGFLGRRKTKREETNREETKAEETKREEQKRAAFLRKRRAEGISRSIQRNPALLQPSARLFCKNAARFCSSRFVSSAFVSSRFVSSRFVFLRPRNPSDLYGLGESEDEVPLETIRKNLEYLLNSSTGFWI</sequence>
<gene>
    <name evidence="3" type="ORF">B9Z55_027811</name>
</gene>
<dbReference type="EMBL" id="PDUG01000013">
    <property type="protein sequence ID" value="PIC13440.1"/>
    <property type="molecule type" value="Genomic_DNA"/>
</dbReference>
<organism evidence="3 4">
    <name type="scientific">Caenorhabditis nigoni</name>
    <dbReference type="NCBI Taxonomy" id="1611254"/>
    <lineage>
        <taxon>Eukaryota</taxon>
        <taxon>Metazoa</taxon>
        <taxon>Ecdysozoa</taxon>
        <taxon>Nematoda</taxon>
        <taxon>Chromadorea</taxon>
        <taxon>Rhabditida</taxon>
        <taxon>Rhabditina</taxon>
        <taxon>Rhabditomorpha</taxon>
        <taxon>Rhabditoidea</taxon>
        <taxon>Rhabditidae</taxon>
        <taxon>Peloderinae</taxon>
        <taxon>Caenorhabditis</taxon>
    </lineage>
</organism>
<feature type="region of interest" description="Disordered" evidence="1">
    <location>
        <begin position="652"/>
        <end position="682"/>
    </location>
</feature>
<feature type="compositionally biased region" description="Basic and acidic residues" evidence="1">
    <location>
        <begin position="21"/>
        <end position="45"/>
    </location>
</feature>
<feature type="compositionally biased region" description="Basic and acidic residues" evidence="1">
    <location>
        <begin position="57"/>
        <end position="71"/>
    </location>
</feature>
<dbReference type="AlphaFoldDB" id="A0A2G5SEF7"/>
<dbReference type="PANTHER" id="PTHR23362:SF0">
    <property type="entry name" value="CALPONIN-HOMOLOGY (CH) DOMAIN-CONTAINING PROTEIN-RELATED"/>
    <property type="match status" value="1"/>
</dbReference>
<feature type="region of interest" description="Disordered" evidence="1">
    <location>
        <begin position="20"/>
        <end position="83"/>
    </location>
</feature>
<feature type="region of interest" description="Disordered" evidence="1">
    <location>
        <begin position="402"/>
        <end position="457"/>
    </location>
</feature>
<feature type="domain" description="SPK" evidence="2">
    <location>
        <begin position="274"/>
        <end position="378"/>
    </location>
</feature>
<name>A0A2G5SEF7_9PELO</name>
<comment type="caution">
    <text evidence="3">The sequence shown here is derived from an EMBL/GenBank/DDBJ whole genome shotgun (WGS) entry which is preliminary data.</text>
</comment>
<evidence type="ECO:0000313" key="4">
    <source>
        <dbReference type="Proteomes" id="UP000230233"/>
    </source>
</evidence>
<feature type="compositionally biased region" description="Polar residues" evidence="1">
    <location>
        <begin position="447"/>
        <end position="456"/>
    </location>
</feature>
<dbReference type="Proteomes" id="UP000230233">
    <property type="component" value="Unassembled WGS sequence"/>
</dbReference>
<evidence type="ECO:0000313" key="3">
    <source>
        <dbReference type="EMBL" id="PIC13440.1"/>
    </source>
</evidence>
<feature type="compositionally biased region" description="Acidic residues" evidence="1">
    <location>
        <begin position="422"/>
        <end position="443"/>
    </location>
</feature>
<accession>A0A2G5SEF7</accession>
<reference evidence="4" key="1">
    <citation type="submission" date="2017-10" db="EMBL/GenBank/DDBJ databases">
        <title>Rapid genome shrinkage in a self-fertile nematode reveals novel sperm competition proteins.</title>
        <authorList>
            <person name="Yin D."/>
            <person name="Schwarz E.M."/>
            <person name="Thomas C.G."/>
            <person name="Felde R.L."/>
            <person name="Korf I.F."/>
            <person name="Cutter A.D."/>
            <person name="Schartner C.M."/>
            <person name="Ralston E.J."/>
            <person name="Meyer B.J."/>
            <person name="Haag E.S."/>
        </authorList>
    </citation>
    <scope>NUCLEOTIDE SEQUENCE [LARGE SCALE GENOMIC DNA]</scope>
    <source>
        <strain evidence="4">JU1422</strain>
    </source>
</reference>
<dbReference type="PANTHER" id="PTHR23362">
    <property type="entry name" value="L-PLASTIN-RELATED"/>
    <property type="match status" value="1"/>
</dbReference>
<proteinExistence type="predicted"/>